<sequence>WIEICKKRHRTLCTSRRNDIPSLKVIDCSSTRSQLAIVPAPPNEAYLALSYVWGESRKRKRDDGRGRVSKSPSNQNYQTVVRDAEVVVLQLGYRYLWVEKFCIDQENESEKELFVNSMDKIYSGAELNIVAAAGIDGNFGLPGVVSRQRKMHPTVQLRNAQLVSCLEHPRSSIMASKWATRAWTHQEALLSQRLLFFTEFETYYEYHSMQCHE</sequence>
<gene>
    <name evidence="2" type="ORF">BKA67DRAFT_497434</name>
</gene>
<dbReference type="PANTHER" id="PTHR33112">
    <property type="entry name" value="DOMAIN PROTEIN, PUTATIVE-RELATED"/>
    <property type="match status" value="1"/>
</dbReference>
<dbReference type="Pfam" id="PF06985">
    <property type="entry name" value="HET"/>
    <property type="match status" value="1"/>
</dbReference>
<dbReference type="PANTHER" id="PTHR33112:SF1">
    <property type="entry name" value="HETEROKARYON INCOMPATIBILITY DOMAIN-CONTAINING PROTEIN"/>
    <property type="match status" value="1"/>
</dbReference>
<dbReference type="AlphaFoldDB" id="A0A9P8RJG3"/>
<reference evidence="2" key="1">
    <citation type="journal article" date="2021" name="Nat. Commun.">
        <title>Genetic determinants of endophytism in the Arabidopsis root mycobiome.</title>
        <authorList>
            <person name="Mesny F."/>
            <person name="Miyauchi S."/>
            <person name="Thiergart T."/>
            <person name="Pickel B."/>
            <person name="Atanasova L."/>
            <person name="Karlsson M."/>
            <person name="Huettel B."/>
            <person name="Barry K.W."/>
            <person name="Haridas S."/>
            <person name="Chen C."/>
            <person name="Bauer D."/>
            <person name="Andreopoulos W."/>
            <person name="Pangilinan J."/>
            <person name="LaButti K."/>
            <person name="Riley R."/>
            <person name="Lipzen A."/>
            <person name="Clum A."/>
            <person name="Drula E."/>
            <person name="Henrissat B."/>
            <person name="Kohler A."/>
            <person name="Grigoriev I.V."/>
            <person name="Martin F.M."/>
            <person name="Hacquard S."/>
        </authorList>
    </citation>
    <scope>NUCLEOTIDE SEQUENCE</scope>
    <source>
        <strain evidence="2">MPI-SDFR-AT-0073</strain>
    </source>
</reference>
<dbReference type="InterPro" id="IPR010730">
    <property type="entry name" value="HET"/>
</dbReference>
<organism evidence="2 3">
    <name type="scientific">Truncatella angustata</name>
    <dbReference type="NCBI Taxonomy" id="152316"/>
    <lineage>
        <taxon>Eukaryota</taxon>
        <taxon>Fungi</taxon>
        <taxon>Dikarya</taxon>
        <taxon>Ascomycota</taxon>
        <taxon>Pezizomycotina</taxon>
        <taxon>Sordariomycetes</taxon>
        <taxon>Xylariomycetidae</taxon>
        <taxon>Amphisphaeriales</taxon>
        <taxon>Sporocadaceae</taxon>
        <taxon>Truncatella</taxon>
    </lineage>
</organism>
<evidence type="ECO:0000313" key="2">
    <source>
        <dbReference type="EMBL" id="KAH6646977.1"/>
    </source>
</evidence>
<evidence type="ECO:0000313" key="3">
    <source>
        <dbReference type="Proteomes" id="UP000758603"/>
    </source>
</evidence>
<dbReference type="EMBL" id="JAGPXC010000009">
    <property type="protein sequence ID" value="KAH6646977.1"/>
    <property type="molecule type" value="Genomic_DNA"/>
</dbReference>
<feature type="domain" description="Heterokaryon incompatibility" evidence="1">
    <location>
        <begin position="46"/>
        <end position="187"/>
    </location>
</feature>
<dbReference type="GeneID" id="70125941"/>
<keyword evidence="3" id="KW-1185">Reference proteome</keyword>
<proteinExistence type="predicted"/>
<accession>A0A9P8RJG3</accession>
<dbReference type="Proteomes" id="UP000758603">
    <property type="component" value="Unassembled WGS sequence"/>
</dbReference>
<protein>
    <submittedName>
        <fullName evidence="2">Heterokaryon incompatibility protein-domain-containing protein</fullName>
    </submittedName>
</protein>
<dbReference type="RefSeq" id="XP_045953491.1">
    <property type="nucleotide sequence ID" value="XM_046097049.1"/>
</dbReference>
<feature type="non-terminal residue" evidence="2">
    <location>
        <position position="213"/>
    </location>
</feature>
<name>A0A9P8RJG3_9PEZI</name>
<dbReference type="OrthoDB" id="5428863at2759"/>
<evidence type="ECO:0000259" key="1">
    <source>
        <dbReference type="Pfam" id="PF06985"/>
    </source>
</evidence>
<feature type="non-terminal residue" evidence="2">
    <location>
        <position position="1"/>
    </location>
</feature>
<comment type="caution">
    <text evidence="2">The sequence shown here is derived from an EMBL/GenBank/DDBJ whole genome shotgun (WGS) entry which is preliminary data.</text>
</comment>